<dbReference type="Gene3D" id="3.10.450.50">
    <property type="match status" value="1"/>
</dbReference>
<gene>
    <name evidence="2" type="ORF">S2091_1232</name>
</gene>
<dbReference type="AlphaFoldDB" id="A0A2S9H258"/>
<dbReference type="OrthoDB" id="1633822at2"/>
<keyword evidence="3" id="KW-1185">Reference proteome</keyword>
<evidence type="ECO:0000313" key="3">
    <source>
        <dbReference type="Proteomes" id="UP000237839"/>
    </source>
</evidence>
<dbReference type="SUPFAM" id="SSF54427">
    <property type="entry name" value="NTF2-like"/>
    <property type="match status" value="1"/>
</dbReference>
<dbReference type="Proteomes" id="UP000237839">
    <property type="component" value="Unassembled WGS sequence"/>
</dbReference>
<dbReference type="InterPro" id="IPR027843">
    <property type="entry name" value="DUF4440"/>
</dbReference>
<dbReference type="RefSeq" id="WP_105530916.1">
    <property type="nucleotide sequence ID" value="NZ_PUGF01000004.1"/>
</dbReference>
<comment type="caution">
    <text evidence="2">The sequence shown here is derived from an EMBL/GenBank/DDBJ whole genome shotgun (WGS) entry which is preliminary data.</text>
</comment>
<evidence type="ECO:0000313" key="2">
    <source>
        <dbReference type="EMBL" id="PRC94059.1"/>
    </source>
</evidence>
<evidence type="ECO:0000259" key="1">
    <source>
        <dbReference type="Pfam" id="PF14534"/>
    </source>
</evidence>
<reference evidence="2 3" key="1">
    <citation type="submission" date="2018-02" db="EMBL/GenBank/DDBJ databases">
        <title>Solimicrobium silvestre gen. nov., sp. nov., isolated from alpine forest soil.</title>
        <authorList>
            <person name="Margesin R."/>
            <person name="Albuquerque L."/>
            <person name="Zhang D.-C."/>
            <person name="Froufe H.J.C."/>
            <person name="Severino R."/>
            <person name="Roxo I."/>
            <person name="Egas C."/>
            <person name="Da Costa M.S."/>
        </authorList>
    </citation>
    <scope>NUCLEOTIDE SEQUENCE [LARGE SCALE GENOMIC DNA]</scope>
    <source>
        <strain evidence="2 3">S20-91</strain>
    </source>
</reference>
<dbReference type="InterPro" id="IPR032710">
    <property type="entry name" value="NTF2-like_dom_sf"/>
</dbReference>
<sequence>MKVTDPKNLNKHFNELFRADDLDGMMALYESSAVLCLASGHVLNGSEQIREQMKTLLALRGELTSEHLSCVQRDDLAMLHAKWQFKGSDSAGNAIDIGGYSSKLAKKGEDGAWRYVMDLPVAFRP</sequence>
<dbReference type="EMBL" id="PUGF01000004">
    <property type="protein sequence ID" value="PRC94059.1"/>
    <property type="molecule type" value="Genomic_DNA"/>
</dbReference>
<name>A0A2S9H258_9BURK</name>
<dbReference type="Pfam" id="PF14534">
    <property type="entry name" value="DUF4440"/>
    <property type="match status" value="1"/>
</dbReference>
<accession>A0A2S9H258</accession>
<organism evidence="2 3">
    <name type="scientific">Solimicrobium silvestre</name>
    <dbReference type="NCBI Taxonomy" id="2099400"/>
    <lineage>
        <taxon>Bacteria</taxon>
        <taxon>Pseudomonadati</taxon>
        <taxon>Pseudomonadota</taxon>
        <taxon>Betaproteobacteria</taxon>
        <taxon>Burkholderiales</taxon>
        <taxon>Oxalobacteraceae</taxon>
        <taxon>Solimicrobium</taxon>
    </lineage>
</organism>
<protein>
    <recommendedName>
        <fullName evidence="1">DUF4440 domain-containing protein</fullName>
    </recommendedName>
</protein>
<proteinExistence type="predicted"/>
<feature type="domain" description="DUF4440" evidence="1">
    <location>
        <begin position="12"/>
        <end position="114"/>
    </location>
</feature>